<comment type="similarity">
    <text evidence="1">Belongs to the Gfa family.</text>
</comment>
<proteinExistence type="inferred from homology"/>
<evidence type="ECO:0000313" key="6">
    <source>
        <dbReference type="Proteomes" id="UP001501352"/>
    </source>
</evidence>
<gene>
    <name evidence="5" type="ORF">GCM10009422_19770</name>
</gene>
<organism evidence="5 6">
    <name type="scientific">Brevundimonas kwangchunensis</name>
    <dbReference type="NCBI Taxonomy" id="322163"/>
    <lineage>
        <taxon>Bacteria</taxon>
        <taxon>Pseudomonadati</taxon>
        <taxon>Pseudomonadota</taxon>
        <taxon>Alphaproteobacteria</taxon>
        <taxon>Caulobacterales</taxon>
        <taxon>Caulobacteraceae</taxon>
        <taxon>Brevundimonas</taxon>
    </lineage>
</organism>
<reference evidence="6" key="1">
    <citation type="journal article" date="2019" name="Int. J. Syst. Evol. Microbiol.">
        <title>The Global Catalogue of Microorganisms (GCM) 10K type strain sequencing project: providing services to taxonomists for standard genome sequencing and annotation.</title>
        <authorList>
            <consortium name="The Broad Institute Genomics Platform"/>
            <consortium name="The Broad Institute Genome Sequencing Center for Infectious Disease"/>
            <person name="Wu L."/>
            <person name="Ma J."/>
        </authorList>
    </citation>
    <scope>NUCLEOTIDE SEQUENCE [LARGE SCALE GENOMIC DNA]</scope>
    <source>
        <strain evidence="6">JCM 12928</strain>
    </source>
</reference>
<dbReference type="InterPro" id="IPR011057">
    <property type="entry name" value="Mss4-like_sf"/>
</dbReference>
<dbReference type="InterPro" id="IPR006913">
    <property type="entry name" value="CENP-V/GFA"/>
</dbReference>
<dbReference type="EMBL" id="BAAAGA010000005">
    <property type="protein sequence ID" value="GAA0623691.1"/>
    <property type="molecule type" value="Genomic_DNA"/>
</dbReference>
<name>A0ABP3S274_9CAUL</name>
<feature type="domain" description="CENP-V/GFA" evidence="4">
    <location>
        <begin position="8"/>
        <end position="107"/>
    </location>
</feature>
<dbReference type="PANTHER" id="PTHR28620:SF1">
    <property type="entry name" value="CENP-V_GFA DOMAIN-CONTAINING PROTEIN"/>
    <property type="match status" value="1"/>
</dbReference>
<dbReference type="SUPFAM" id="SSF51316">
    <property type="entry name" value="Mss4-like"/>
    <property type="match status" value="1"/>
</dbReference>
<evidence type="ECO:0000259" key="4">
    <source>
        <dbReference type="PROSITE" id="PS51891"/>
    </source>
</evidence>
<comment type="caution">
    <text evidence="5">The sequence shown here is derived from an EMBL/GenBank/DDBJ whole genome shotgun (WGS) entry which is preliminary data.</text>
</comment>
<evidence type="ECO:0000256" key="1">
    <source>
        <dbReference type="ARBA" id="ARBA00005495"/>
    </source>
</evidence>
<evidence type="ECO:0000256" key="2">
    <source>
        <dbReference type="ARBA" id="ARBA00022723"/>
    </source>
</evidence>
<keyword evidence="6" id="KW-1185">Reference proteome</keyword>
<dbReference type="Pfam" id="PF04828">
    <property type="entry name" value="GFA"/>
    <property type="match status" value="1"/>
</dbReference>
<dbReference type="Proteomes" id="UP001501352">
    <property type="component" value="Unassembled WGS sequence"/>
</dbReference>
<dbReference type="Gene3D" id="2.170.150.70">
    <property type="match status" value="1"/>
</dbReference>
<dbReference type="PROSITE" id="PS51891">
    <property type="entry name" value="CENP_V_GFA"/>
    <property type="match status" value="1"/>
</dbReference>
<protein>
    <submittedName>
        <fullName evidence="5">GFA family protein</fullName>
    </submittedName>
</protein>
<sequence>MMSDSKTHSGSCHCGAVAYEVTTGLDGLIECNCSHCYRKGFVLTFVQPDAFKVLKEGPQTQYLFNSHKIHHRFCQTCGVQTFARGESPNGPMIAINVRTLTDVEPFDWTAERVDGRSF</sequence>
<dbReference type="InterPro" id="IPR052355">
    <property type="entry name" value="CENP-V-like"/>
</dbReference>
<accession>A0ABP3S274</accession>
<evidence type="ECO:0000256" key="3">
    <source>
        <dbReference type="ARBA" id="ARBA00022833"/>
    </source>
</evidence>
<dbReference type="PANTHER" id="PTHR28620">
    <property type="entry name" value="CENTROMERE PROTEIN V"/>
    <property type="match status" value="1"/>
</dbReference>
<evidence type="ECO:0000313" key="5">
    <source>
        <dbReference type="EMBL" id="GAA0623691.1"/>
    </source>
</evidence>
<keyword evidence="2" id="KW-0479">Metal-binding</keyword>
<keyword evidence="3" id="KW-0862">Zinc</keyword>